<accession>A0ACD3A1D7</accession>
<name>A0ACD3A1D7_9AGAR</name>
<evidence type="ECO:0000313" key="1">
    <source>
        <dbReference type="EMBL" id="TFK59461.1"/>
    </source>
</evidence>
<protein>
    <submittedName>
        <fullName evidence="1">Uncharacterized protein</fullName>
    </submittedName>
</protein>
<proteinExistence type="predicted"/>
<dbReference type="Proteomes" id="UP000308600">
    <property type="component" value="Unassembled WGS sequence"/>
</dbReference>
<gene>
    <name evidence="1" type="ORF">BDN72DRAFT_865138</name>
</gene>
<reference evidence="1 2" key="1">
    <citation type="journal article" date="2019" name="Nat. Ecol. Evol.">
        <title>Megaphylogeny resolves global patterns of mushroom evolution.</title>
        <authorList>
            <person name="Varga T."/>
            <person name="Krizsan K."/>
            <person name="Foldi C."/>
            <person name="Dima B."/>
            <person name="Sanchez-Garcia M."/>
            <person name="Sanchez-Ramirez S."/>
            <person name="Szollosi G.J."/>
            <person name="Szarkandi J.G."/>
            <person name="Papp V."/>
            <person name="Albert L."/>
            <person name="Andreopoulos W."/>
            <person name="Angelini C."/>
            <person name="Antonin V."/>
            <person name="Barry K.W."/>
            <person name="Bougher N.L."/>
            <person name="Buchanan P."/>
            <person name="Buyck B."/>
            <person name="Bense V."/>
            <person name="Catcheside P."/>
            <person name="Chovatia M."/>
            <person name="Cooper J."/>
            <person name="Damon W."/>
            <person name="Desjardin D."/>
            <person name="Finy P."/>
            <person name="Geml J."/>
            <person name="Haridas S."/>
            <person name="Hughes K."/>
            <person name="Justo A."/>
            <person name="Karasinski D."/>
            <person name="Kautmanova I."/>
            <person name="Kiss B."/>
            <person name="Kocsube S."/>
            <person name="Kotiranta H."/>
            <person name="LaButti K.M."/>
            <person name="Lechner B.E."/>
            <person name="Liimatainen K."/>
            <person name="Lipzen A."/>
            <person name="Lukacs Z."/>
            <person name="Mihaltcheva S."/>
            <person name="Morgado L.N."/>
            <person name="Niskanen T."/>
            <person name="Noordeloos M.E."/>
            <person name="Ohm R.A."/>
            <person name="Ortiz-Santana B."/>
            <person name="Ovrebo C."/>
            <person name="Racz N."/>
            <person name="Riley R."/>
            <person name="Savchenko A."/>
            <person name="Shiryaev A."/>
            <person name="Soop K."/>
            <person name="Spirin V."/>
            <person name="Szebenyi C."/>
            <person name="Tomsovsky M."/>
            <person name="Tulloss R.E."/>
            <person name="Uehling J."/>
            <person name="Grigoriev I.V."/>
            <person name="Vagvolgyi C."/>
            <person name="Papp T."/>
            <person name="Martin F.M."/>
            <person name="Miettinen O."/>
            <person name="Hibbett D.S."/>
            <person name="Nagy L.G."/>
        </authorList>
    </citation>
    <scope>NUCLEOTIDE SEQUENCE [LARGE SCALE GENOMIC DNA]</scope>
    <source>
        <strain evidence="1 2">NL-1719</strain>
    </source>
</reference>
<organism evidence="1 2">
    <name type="scientific">Pluteus cervinus</name>
    <dbReference type="NCBI Taxonomy" id="181527"/>
    <lineage>
        <taxon>Eukaryota</taxon>
        <taxon>Fungi</taxon>
        <taxon>Dikarya</taxon>
        <taxon>Basidiomycota</taxon>
        <taxon>Agaricomycotina</taxon>
        <taxon>Agaricomycetes</taxon>
        <taxon>Agaricomycetidae</taxon>
        <taxon>Agaricales</taxon>
        <taxon>Pluteineae</taxon>
        <taxon>Pluteaceae</taxon>
        <taxon>Pluteus</taxon>
    </lineage>
</organism>
<sequence length="210" mass="22725">MDLRDTTNMQVNGSTFHNTKTDYNYLQTELSGIIFGGNYVSGGIIFGGVQSTTRPTAPPPPAASLTESVPGSEFPSPTLTTSVRGTSVRKDRAASPPSTSRPKSSTNARNAKPPTQRPIWSSLEKAVLPWSRQWLRNLREMKVVEPIFPNHEIGNRGDRTGSVGNTFSNSVVPYEIGQHGDDGERPSLSAGIIGLIKYLIMPSVITIADK</sequence>
<dbReference type="EMBL" id="ML208973">
    <property type="protein sequence ID" value="TFK59461.1"/>
    <property type="molecule type" value="Genomic_DNA"/>
</dbReference>
<evidence type="ECO:0000313" key="2">
    <source>
        <dbReference type="Proteomes" id="UP000308600"/>
    </source>
</evidence>
<keyword evidence="2" id="KW-1185">Reference proteome</keyword>